<dbReference type="InterPro" id="IPR003018">
    <property type="entry name" value="GAF"/>
</dbReference>
<dbReference type="Gene3D" id="1.10.10.10">
    <property type="entry name" value="Winged helix-like DNA-binding domain superfamily/Winged helix DNA-binding domain"/>
    <property type="match status" value="1"/>
</dbReference>
<reference evidence="4 5" key="1">
    <citation type="submission" date="2020-02" db="EMBL/GenBank/DDBJ databases">
        <title>Full genome sequence of Nocardioides sp. R-3366.</title>
        <authorList>
            <person name="Im W.-T."/>
        </authorList>
    </citation>
    <scope>NUCLEOTIDE SEQUENCE [LARGE SCALE GENOMIC DNA]</scope>
    <source>
        <strain evidence="4 5">R-3366</strain>
    </source>
</reference>
<dbReference type="InterPro" id="IPR005561">
    <property type="entry name" value="ANTAR"/>
</dbReference>
<evidence type="ECO:0000256" key="2">
    <source>
        <dbReference type="ARBA" id="ARBA00023163"/>
    </source>
</evidence>
<dbReference type="Pfam" id="PF03861">
    <property type="entry name" value="ANTAR"/>
    <property type="match status" value="1"/>
</dbReference>
<dbReference type="RefSeq" id="WP_165228271.1">
    <property type="nucleotide sequence ID" value="NZ_CP049257.1"/>
</dbReference>
<evidence type="ECO:0000259" key="3">
    <source>
        <dbReference type="PROSITE" id="PS50921"/>
    </source>
</evidence>
<organism evidence="4 5">
    <name type="scientific">Nocardioides anomalus</name>
    <dbReference type="NCBI Taxonomy" id="2712223"/>
    <lineage>
        <taxon>Bacteria</taxon>
        <taxon>Bacillati</taxon>
        <taxon>Actinomycetota</taxon>
        <taxon>Actinomycetes</taxon>
        <taxon>Propionibacteriales</taxon>
        <taxon>Nocardioidaceae</taxon>
        <taxon>Nocardioides</taxon>
    </lineage>
</organism>
<dbReference type="SMART" id="SM01012">
    <property type="entry name" value="ANTAR"/>
    <property type="match status" value="1"/>
</dbReference>
<dbReference type="InterPro" id="IPR036388">
    <property type="entry name" value="WH-like_DNA-bd_sf"/>
</dbReference>
<feature type="domain" description="ANTAR" evidence="3">
    <location>
        <begin position="160"/>
        <end position="221"/>
    </location>
</feature>
<dbReference type="EMBL" id="CP049257">
    <property type="protein sequence ID" value="QIG41693.1"/>
    <property type="molecule type" value="Genomic_DNA"/>
</dbReference>
<dbReference type="AlphaFoldDB" id="A0A6G6W960"/>
<evidence type="ECO:0000256" key="1">
    <source>
        <dbReference type="ARBA" id="ARBA00023015"/>
    </source>
</evidence>
<dbReference type="KEGG" id="nano:G5V58_01915"/>
<accession>A0A6G6W960</accession>
<dbReference type="SUPFAM" id="SSF55781">
    <property type="entry name" value="GAF domain-like"/>
    <property type="match status" value="1"/>
</dbReference>
<keyword evidence="1" id="KW-0805">Transcription regulation</keyword>
<evidence type="ECO:0000313" key="5">
    <source>
        <dbReference type="Proteomes" id="UP000502996"/>
    </source>
</evidence>
<dbReference type="InterPro" id="IPR012074">
    <property type="entry name" value="GAF_ANTAR"/>
</dbReference>
<name>A0A6G6W960_9ACTN</name>
<keyword evidence="5" id="KW-1185">Reference proteome</keyword>
<evidence type="ECO:0000313" key="4">
    <source>
        <dbReference type="EMBL" id="QIG41693.1"/>
    </source>
</evidence>
<keyword evidence="2" id="KW-0804">Transcription</keyword>
<proteinExistence type="predicted"/>
<dbReference type="Pfam" id="PF13185">
    <property type="entry name" value="GAF_2"/>
    <property type="match status" value="1"/>
</dbReference>
<dbReference type="PIRSF" id="PIRSF036625">
    <property type="entry name" value="GAF_ANTAR"/>
    <property type="match status" value="1"/>
</dbReference>
<dbReference type="PROSITE" id="PS50921">
    <property type="entry name" value="ANTAR"/>
    <property type="match status" value="1"/>
</dbReference>
<protein>
    <submittedName>
        <fullName evidence="4">GAF and ANTAR domain-containing protein</fullName>
    </submittedName>
</protein>
<sequence>MSVDGFSQRVASAVRELQAQHGQQDTMVRAVGLAVDLVPGCDFAAVTEVRARGVGVLAASDERLEALVALQHELEEGPCLTAAETRDAVVSDEVATDPRWPAWGDRAHGGLGLRSVMSQPLFTTGGNLGVLNLYSVSGAAFAPEHVFEDGSTLAAHVSVALAAARNAEQLEVAIASRTVIGQATGIIMERYDLAPDLAFGVLARLSQQTERKVRDLADELVRTRVLPQH</sequence>
<dbReference type="Gene3D" id="3.30.450.40">
    <property type="match status" value="1"/>
</dbReference>
<dbReference type="GO" id="GO:0003723">
    <property type="term" value="F:RNA binding"/>
    <property type="evidence" value="ECO:0007669"/>
    <property type="project" value="InterPro"/>
</dbReference>
<dbReference type="Proteomes" id="UP000502996">
    <property type="component" value="Chromosome"/>
</dbReference>
<dbReference type="SMART" id="SM00065">
    <property type="entry name" value="GAF"/>
    <property type="match status" value="1"/>
</dbReference>
<dbReference type="InterPro" id="IPR029016">
    <property type="entry name" value="GAF-like_dom_sf"/>
</dbReference>
<gene>
    <name evidence="4" type="ORF">G5V58_01915</name>
</gene>